<accession>A0A017H891</accession>
<evidence type="ECO:0000256" key="4">
    <source>
        <dbReference type="ARBA" id="ARBA00022692"/>
    </source>
</evidence>
<dbReference type="EMBL" id="AUZI01000023">
    <property type="protein sequence ID" value="KID48568.1"/>
    <property type="molecule type" value="Genomic_DNA"/>
</dbReference>
<dbReference type="PROSITE" id="PS50928">
    <property type="entry name" value="ABC_TM1"/>
    <property type="match status" value="1"/>
</dbReference>
<gene>
    <name evidence="8" type="ORF">C095_09845</name>
</gene>
<dbReference type="PATRIC" id="fig|1226633.4.peg.1994"/>
<comment type="subcellular location">
    <subcellularLocation>
        <location evidence="1 7">Cell membrane</location>
        <topology evidence="1 7">Multi-pass membrane protein</topology>
    </subcellularLocation>
</comment>
<keyword evidence="4 7" id="KW-0812">Transmembrane</keyword>
<sequence>MKGKKIKYSNIIFFLFFILLCGIIFFPSFFSSIDPNYADVTVTLHGPSGKHWFGCDYLGRDIFTRVIYGMRSSTMLAVIGVSIMLMTGTIIGMFCGYYSNPLSHLFMRIADMMLAFPGTVLSIAIVGVLGPGILNTLLAILIPGWAEFARVARALTIEQKENEYIKTAVLNGNTNFSILFRYILPNIMASLFVYTSSNIGNFILRLAMLSFLGLGLRPPRPELGLILSEAKDFMQIAPFYMFFPGLALFMIVFVFNSLSDFLRDRIERNR</sequence>
<dbReference type="InterPro" id="IPR050366">
    <property type="entry name" value="BP-dependent_transpt_permease"/>
</dbReference>
<dbReference type="GO" id="GO:0055085">
    <property type="term" value="P:transmembrane transport"/>
    <property type="evidence" value="ECO:0007669"/>
    <property type="project" value="InterPro"/>
</dbReference>
<feature type="transmembrane region" description="Helical" evidence="7">
    <location>
        <begin position="75"/>
        <end position="98"/>
    </location>
</feature>
<evidence type="ECO:0000256" key="1">
    <source>
        <dbReference type="ARBA" id="ARBA00004651"/>
    </source>
</evidence>
<feature type="transmembrane region" description="Helical" evidence="7">
    <location>
        <begin position="239"/>
        <end position="262"/>
    </location>
</feature>
<feature type="transmembrane region" description="Helical" evidence="7">
    <location>
        <begin position="12"/>
        <end position="30"/>
    </location>
</feature>
<dbReference type="SUPFAM" id="SSF161098">
    <property type="entry name" value="MetI-like"/>
    <property type="match status" value="1"/>
</dbReference>
<dbReference type="InterPro" id="IPR000515">
    <property type="entry name" value="MetI-like"/>
</dbReference>
<dbReference type="InterPro" id="IPR035906">
    <property type="entry name" value="MetI-like_sf"/>
</dbReference>
<dbReference type="CDD" id="cd06261">
    <property type="entry name" value="TM_PBP2"/>
    <property type="match status" value="1"/>
</dbReference>
<keyword evidence="3" id="KW-1003">Cell membrane</keyword>
<feature type="transmembrane region" description="Helical" evidence="7">
    <location>
        <begin position="178"/>
        <end position="195"/>
    </location>
</feature>
<organism evidence="8 9">
    <name type="scientific">Fusobacterium necrophorum subsp. funduliforme B35</name>
    <dbReference type="NCBI Taxonomy" id="1226633"/>
    <lineage>
        <taxon>Bacteria</taxon>
        <taxon>Fusobacteriati</taxon>
        <taxon>Fusobacteriota</taxon>
        <taxon>Fusobacteriia</taxon>
        <taxon>Fusobacteriales</taxon>
        <taxon>Fusobacteriaceae</taxon>
        <taxon>Fusobacterium</taxon>
    </lineage>
</organism>
<proteinExistence type="inferred from homology"/>
<comment type="caution">
    <text evidence="8">The sequence shown here is derived from an EMBL/GenBank/DDBJ whole genome shotgun (WGS) entry which is preliminary data.</text>
</comment>
<evidence type="ECO:0000256" key="5">
    <source>
        <dbReference type="ARBA" id="ARBA00022989"/>
    </source>
</evidence>
<comment type="similarity">
    <text evidence="7">Belongs to the binding-protein-dependent transport system permease family.</text>
</comment>
<dbReference type="AlphaFoldDB" id="A0A017H891"/>
<name>A0A017H891_9FUSO</name>
<reference evidence="8 9" key="1">
    <citation type="submission" date="2013-08" db="EMBL/GenBank/DDBJ databases">
        <title>An opportunistic ruminal bacterium that causes liver abscesses in cattle.</title>
        <authorList>
            <person name="Benahmed F.H."/>
            <person name="Rasmussen M."/>
            <person name="Harbottle H."/>
            <person name="Soppet D."/>
            <person name="Nagaraja T.G."/>
            <person name="Davidson M."/>
        </authorList>
    </citation>
    <scope>NUCLEOTIDE SEQUENCE [LARGE SCALE GENOMIC DNA]</scope>
    <source>
        <strain evidence="8 9">B35</strain>
    </source>
</reference>
<keyword evidence="5 7" id="KW-1133">Transmembrane helix</keyword>
<evidence type="ECO:0000256" key="2">
    <source>
        <dbReference type="ARBA" id="ARBA00022448"/>
    </source>
</evidence>
<dbReference type="Proteomes" id="UP000031184">
    <property type="component" value="Unassembled WGS sequence"/>
</dbReference>
<dbReference type="PANTHER" id="PTHR43386:SF1">
    <property type="entry name" value="D,D-DIPEPTIDE TRANSPORT SYSTEM PERMEASE PROTEIN DDPC-RELATED"/>
    <property type="match status" value="1"/>
</dbReference>
<dbReference type="PANTHER" id="PTHR43386">
    <property type="entry name" value="OLIGOPEPTIDE TRANSPORT SYSTEM PERMEASE PROTEIN APPC"/>
    <property type="match status" value="1"/>
</dbReference>
<dbReference type="OrthoDB" id="9783218at2"/>
<protein>
    <submittedName>
        <fullName evidence="8">Glutathione transporter permease gsiD</fullName>
    </submittedName>
</protein>
<evidence type="ECO:0000256" key="3">
    <source>
        <dbReference type="ARBA" id="ARBA00022475"/>
    </source>
</evidence>
<dbReference type="RefSeq" id="WP_035914524.1">
    <property type="nucleotide sequence ID" value="NZ_AOJP01000002.1"/>
</dbReference>
<dbReference type="GO" id="GO:0005886">
    <property type="term" value="C:plasma membrane"/>
    <property type="evidence" value="ECO:0007669"/>
    <property type="project" value="UniProtKB-SubCell"/>
</dbReference>
<feature type="transmembrane region" description="Helical" evidence="7">
    <location>
        <begin position="119"/>
        <end position="142"/>
    </location>
</feature>
<keyword evidence="6 7" id="KW-0472">Membrane</keyword>
<dbReference type="Pfam" id="PF00528">
    <property type="entry name" value="BPD_transp_1"/>
    <property type="match status" value="1"/>
</dbReference>
<evidence type="ECO:0000313" key="9">
    <source>
        <dbReference type="Proteomes" id="UP000031184"/>
    </source>
</evidence>
<feature type="transmembrane region" description="Helical" evidence="7">
    <location>
        <begin position="202"/>
        <end position="219"/>
    </location>
</feature>
<evidence type="ECO:0000256" key="6">
    <source>
        <dbReference type="ARBA" id="ARBA00023136"/>
    </source>
</evidence>
<dbReference type="Gene3D" id="1.10.3720.10">
    <property type="entry name" value="MetI-like"/>
    <property type="match status" value="1"/>
</dbReference>
<evidence type="ECO:0000256" key="7">
    <source>
        <dbReference type="RuleBase" id="RU363032"/>
    </source>
</evidence>
<evidence type="ECO:0000313" key="8">
    <source>
        <dbReference type="EMBL" id="KID48568.1"/>
    </source>
</evidence>
<keyword evidence="2 7" id="KW-0813">Transport</keyword>